<name>A0A2V1DVV7_9PLEO</name>
<protein>
    <submittedName>
        <fullName evidence="4">CIA30-domain-containing protein</fullName>
    </submittedName>
</protein>
<comment type="similarity">
    <text evidence="1">Belongs to the CIA30 family.</text>
</comment>
<dbReference type="GO" id="GO:0051082">
    <property type="term" value="F:unfolded protein binding"/>
    <property type="evidence" value="ECO:0007669"/>
    <property type="project" value="TreeGrafter"/>
</dbReference>
<dbReference type="OrthoDB" id="426386at2759"/>
<feature type="domain" description="NADH:ubiquinone oxidoreductase intermediate-associated protein 30" evidence="3">
    <location>
        <begin position="17"/>
        <end position="185"/>
    </location>
</feature>
<evidence type="ECO:0000259" key="3">
    <source>
        <dbReference type="Pfam" id="PF08547"/>
    </source>
</evidence>
<evidence type="ECO:0000256" key="2">
    <source>
        <dbReference type="SAM" id="Phobius"/>
    </source>
</evidence>
<evidence type="ECO:0000313" key="5">
    <source>
        <dbReference type="Proteomes" id="UP000244855"/>
    </source>
</evidence>
<dbReference type="STRING" id="97972.A0A2V1DVV7"/>
<sequence length="255" mass="28855">MGNVEDLVLFGGDKSWNASDWTASDDRVRGGKSQSYLDVSDSSHARFYGHLDIKTLGGPGFASQRTSTQDKAWDLSKHDGILIHVGKSDGKLYTFIIKDKLLPNNPENGREQATTSWEYDFKIGGKNASMAESSFIFIPWTDFKPTYRGKEKKDAGRLDRENVKRFSIMMRSFFGDQEGDFSITIKSITAVSKRGDPEKGFVPMPIETTDDEAKEPKSYTRIFLEVVILGVLAYGWCTLICRYSRNMHIKHHWSS</sequence>
<keyword evidence="2" id="KW-1133">Transmembrane helix</keyword>
<dbReference type="Pfam" id="PF08547">
    <property type="entry name" value="CIA30"/>
    <property type="match status" value="1"/>
</dbReference>
<accession>A0A2V1DVV7</accession>
<dbReference type="InterPro" id="IPR008979">
    <property type="entry name" value="Galactose-bd-like_sf"/>
</dbReference>
<keyword evidence="2" id="KW-0812">Transmembrane</keyword>
<keyword evidence="5" id="KW-1185">Reference proteome</keyword>
<dbReference type="InterPro" id="IPR013857">
    <property type="entry name" value="NADH-UbQ_OxRdtase-assoc_prot30"/>
</dbReference>
<feature type="transmembrane region" description="Helical" evidence="2">
    <location>
        <begin position="222"/>
        <end position="241"/>
    </location>
</feature>
<dbReference type="PANTHER" id="PTHR13194">
    <property type="entry name" value="COMPLEX I INTERMEDIATE-ASSOCIATED PROTEIN 30"/>
    <property type="match status" value="1"/>
</dbReference>
<evidence type="ECO:0000313" key="4">
    <source>
        <dbReference type="EMBL" id="PVI02052.1"/>
    </source>
</evidence>
<reference evidence="4 5" key="1">
    <citation type="journal article" date="2018" name="Sci. Rep.">
        <title>Comparative genomics provides insights into the lifestyle and reveals functional heterogeneity of dark septate endophytic fungi.</title>
        <authorList>
            <person name="Knapp D.G."/>
            <person name="Nemeth J.B."/>
            <person name="Barry K."/>
            <person name="Hainaut M."/>
            <person name="Henrissat B."/>
            <person name="Johnson J."/>
            <person name="Kuo A."/>
            <person name="Lim J.H.P."/>
            <person name="Lipzen A."/>
            <person name="Nolan M."/>
            <person name="Ohm R.A."/>
            <person name="Tamas L."/>
            <person name="Grigoriev I.V."/>
            <person name="Spatafora J.W."/>
            <person name="Nagy L.G."/>
            <person name="Kovacs G.M."/>
        </authorList>
    </citation>
    <scope>NUCLEOTIDE SEQUENCE [LARGE SCALE GENOMIC DNA]</scope>
    <source>
        <strain evidence="4 5">DSE2036</strain>
    </source>
</reference>
<dbReference type="SUPFAM" id="SSF49785">
    <property type="entry name" value="Galactose-binding domain-like"/>
    <property type="match status" value="1"/>
</dbReference>
<evidence type="ECO:0000256" key="1">
    <source>
        <dbReference type="ARBA" id="ARBA00007884"/>
    </source>
</evidence>
<dbReference type="Proteomes" id="UP000244855">
    <property type="component" value="Unassembled WGS sequence"/>
</dbReference>
<dbReference type="InterPro" id="IPR039131">
    <property type="entry name" value="NDUFAF1"/>
</dbReference>
<dbReference type="AlphaFoldDB" id="A0A2V1DVV7"/>
<gene>
    <name evidence="4" type="ORF">DM02DRAFT_727475</name>
</gene>
<proteinExistence type="inferred from homology"/>
<organism evidence="4 5">
    <name type="scientific">Periconia macrospinosa</name>
    <dbReference type="NCBI Taxonomy" id="97972"/>
    <lineage>
        <taxon>Eukaryota</taxon>
        <taxon>Fungi</taxon>
        <taxon>Dikarya</taxon>
        <taxon>Ascomycota</taxon>
        <taxon>Pezizomycotina</taxon>
        <taxon>Dothideomycetes</taxon>
        <taxon>Pleosporomycetidae</taxon>
        <taxon>Pleosporales</taxon>
        <taxon>Massarineae</taxon>
        <taxon>Periconiaceae</taxon>
        <taxon>Periconia</taxon>
    </lineage>
</organism>
<dbReference type="GO" id="GO:0010257">
    <property type="term" value="P:NADH dehydrogenase complex assembly"/>
    <property type="evidence" value="ECO:0007669"/>
    <property type="project" value="TreeGrafter"/>
</dbReference>
<dbReference type="PANTHER" id="PTHR13194:SF19">
    <property type="entry name" value="NAD(P)-BINDING ROSSMANN-FOLD SUPERFAMILY PROTEIN"/>
    <property type="match status" value="1"/>
</dbReference>
<dbReference type="EMBL" id="KZ805348">
    <property type="protein sequence ID" value="PVI02052.1"/>
    <property type="molecule type" value="Genomic_DNA"/>
</dbReference>
<keyword evidence="2" id="KW-0472">Membrane</keyword>